<keyword evidence="1" id="KW-0812">Transmembrane</keyword>
<proteinExistence type="predicted"/>
<reference evidence="2" key="2">
    <citation type="journal article" date="2023" name="Int. J. Mol. Sci.">
        <title>De Novo Assembly and Annotation of 11 Diverse Shrub Willow (Salix) Genomes Reveals Novel Gene Organization in Sex-Linked Regions.</title>
        <authorList>
            <person name="Hyden B."/>
            <person name="Feng K."/>
            <person name="Yates T.B."/>
            <person name="Jawdy S."/>
            <person name="Cereghino C."/>
            <person name="Smart L.B."/>
            <person name="Muchero W."/>
        </authorList>
    </citation>
    <scope>NUCLEOTIDE SEQUENCE [LARGE SCALE GENOMIC DNA]</scope>
    <source>
        <tissue evidence="2">Shoot tip</tissue>
    </source>
</reference>
<gene>
    <name evidence="2" type="ORF">OIU85_025476</name>
</gene>
<feature type="transmembrane region" description="Helical" evidence="1">
    <location>
        <begin position="81"/>
        <end position="98"/>
    </location>
</feature>
<sequence>MRLHRSGDLRKADNSSVEFFGMGLTSDFNPTEIAAFLAFDTGGSRVRLLIHRYSMQNSQRSSLLFLPNSVNRGVISEMARLSCNFLFIILVVFPVPWMELRAEIRTRPVWKTTHIPRSLLIILKPNRIDR</sequence>
<dbReference type="EMBL" id="JAPFFL010000007">
    <property type="protein sequence ID" value="KAJ6713855.1"/>
    <property type="molecule type" value="Genomic_DNA"/>
</dbReference>
<organism evidence="2 3">
    <name type="scientific">Salix viminalis</name>
    <name type="common">Common osier</name>
    <name type="synonym">Basket willow</name>
    <dbReference type="NCBI Taxonomy" id="40686"/>
    <lineage>
        <taxon>Eukaryota</taxon>
        <taxon>Viridiplantae</taxon>
        <taxon>Streptophyta</taxon>
        <taxon>Embryophyta</taxon>
        <taxon>Tracheophyta</taxon>
        <taxon>Spermatophyta</taxon>
        <taxon>Magnoliopsida</taxon>
        <taxon>eudicotyledons</taxon>
        <taxon>Gunneridae</taxon>
        <taxon>Pentapetalae</taxon>
        <taxon>rosids</taxon>
        <taxon>fabids</taxon>
        <taxon>Malpighiales</taxon>
        <taxon>Salicaceae</taxon>
        <taxon>Saliceae</taxon>
        <taxon>Salix</taxon>
    </lineage>
</organism>
<dbReference type="AlphaFoldDB" id="A0A9Q0TLQ7"/>
<evidence type="ECO:0000313" key="2">
    <source>
        <dbReference type="EMBL" id="KAJ6713855.1"/>
    </source>
</evidence>
<keyword evidence="1" id="KW-1133">Transmembrane helix</keyword>
<accession>A0A9Q0TLQ7</accession>
<evidence type="ECO:0000313" key="3">
    <source>
        <dbReference type="Proteomes" id="UP001151529"/>
    </source>
</evidence>
<keyword evidence="1" id="KW-0472">Membrane</keyword>
<evidence type="ECO:0000256" key="1">
    <source>
        <dbReference type="SAM" id="Phobius"/>
    </source>
</evidence>
<comment type="caution">
    <text evidence="2">The sequence shown here is derived from an EMBL/GenBank/DDBJ whole genome shotgun (WGS) entry which is preliminary data.</text>
</comment>
<reference evidence="2" key="1">
    <citation type="submission" date="2022-11" db="EMBL/GenBank/DDBJ databases">
        <authorList>
            <person name="Hyden B.L."/>
            <person name="Feng K."/>
            <person name="Yates T."/>
            <person name="Jawdy S."/>
            <person name="Smart L.B."/>
            <person name="Muchero W."/>
        </authorList>
    </citation>
    <scope>NUCLEOTIDE SEQUENCE</scope>
    <source>
        <tissue evidence="2">Shoot tip</tissue>
    </source>
</reference>
<protein>
    <submittedName>
        <fullName evidence="2">Uncharacterized protein</fullName>
    </submittedName>
</protein>
<keyword evidence="3" id="KW-1185">Reference proteome</keyword>
<dbReference type="Proteomes" id="UP001151529">
    <property type="component" value="Chromosome 1"/>
</dbReference>
<name>A0A9Q0TLQ7_SALVM</name>